<evidence type="ECO:0000313" key="5">
    <source>
        <dbReference type="Proteomes" id="UP000694865"/>
    </source>
</evidence>
<organism evidence="5 6">
    <name type="scientific">Saccoglossus kowalevskii</name>
    <name type="common">Acorn worm</name>
    <dbReference type="NCBI Taxonomy" id="10224"/>
    <lineage>
        <taxon>Eukaryota</taxon>
        <taxon>Metazoa</taxon>
        <taxon>Hemichordata</taxon>
        <taxon>Enteropneusta</taxon>
        <taxon>Harrimaniidae</taxon>
        <taxon>Saccoglossus</taxon>
    </lineage>
</organism>
<dbReference type="InterPro" id="IPR002172">
    <property type="entry name" value="LDrepeatLR_classA_rpt"/>
</dbReference>
<feature type="domain" description="MAM" evidence="4">
    <location>
        <begin position="1"/>
        <end position="85"/>
    </location>
</feature>
<dbReference type="SUPFAM" id="SSF57424">
    <property type="entry name" value="LDL receptor-like module"/>
    <property type="match status" value="7"/>
</dbReference>
<feature type="domain" description="MAM" evidence="4">
    <location>
        <begin position="1206"/>
        <end position="1420"/>
    </location>
</feature>
<feature type="domain" description="MAM" evidence="4">
    <location>
        <begin position="364"/>
        <end position="530"/>
    </location>
</feature>
<feature type="disulfide bond" evidence="2">
    <location>
        <begin position="1667"/>
        <end position="1685"/>
    </location>
</feature>
<feature type="region of interest" description="Disordered" evidence="3">
    <location>
        <begin position="1425"/>
        <end position="1444"/>
    </location>
</feature>
<feature type="disulfide bond" evidence="2">
    <location>
        <begin position="1660"/>
        <end position="1672"/>
    </location>
</feature>
<feature type="domain" description="MAM" evidence="4">
    <location>
        <begin position="1923"/>
        <end position="2086"/>
    </location>
</feature>
<feature type="non-terminal residue" evidence="6">
    <location>
        <position position="1"/>
    </location>
</feature>
<dbReference type="Gene3D" id="2.60.120.200">
    <property type="match status" value="9"/>
</dbReference>
<dbReference type="PRINTS" id="PR00261">
    <property type="entry name" value="LDLRECEPTOR"/>
</dbReference>
<dbReference type="PROSITE" id="PS50068">
    <property type="entry name" value="LDLRA_2"/>
    <property type="match status" value="9"/>
</dbReference>
<feature type="domain" description="MAM" evidence="4">
    <location>
        <begin position="587"/>
        <end position="749"/>
    </location>
</feature>
<evidence type="ECO:0000256" key="3">
    <source>
        <dbReference type="SAM" id="MobiDB-lite"/>
    </source>
</evidence>
<feature type="compositionally biased region" description="Pro residues" evidence="3">
    <location>
        <begin position="1432"/>
        <end position="1442"/>
    </location>
</feature>
<comment type="caution">
    <text evidence="2">Lacks conserved residue(s) required for the propagation of feature annotation.</text>
</comment>
<evidence type="ECO:0000259" key="4">
    <source>
        <dbReference type="PROSITE" id="PS50060"/>
    </source>
</evidence>
<feature type="disulfide bond" evidence="2">
    <location>
        <begin position="344"/>
        <end position="359"/>
    </location>
</feature>
<feature type="disulfide bond" evidence="2">
    <location>
        <begin position="1679"/>
        <end position="1694"/>
    </location>
</feature>
<dbReference type="RefSeq" id="XP_002735062.1">
    <property type="nucleotide sequence ID" value="XM_002735016.1"/>
</dbReference>
<dbReference type="Proteomes" id="UP000694865">
    <property type="component" value="Unplaced"/>
</dbReference>
<dbReference type="SMART" id="SM00192">
    <property type="entry name" value="LDLa"/>
    <property type="match status" value="10"/>
</dbReference>
<evidence type="ECO:0000256" key="1">
    <source>
        <dbReference type="ARBA" id="ARBA00023157"/>
    </source>
</evidence>
<dbReference type="PROSITE" id="PS01209">
    <property type="entry name" value="LDLRA_1"/>
    <property type="match status" value="7"/>
</dbReference>
<feature type="disulfide bond" evidence="2">
    <location>
        <begin position="1177"/>
        <end position="1195"/>
    </location>
</feature>
<gene>
    <name evidence="6" type="primary">LOC100369225</name>
</gene>
<feature type="disulfide bond" evidence="2">
    <location>
        <begin position="332"/>
        <end position="350"/>
    </location>
</feature>
<accession>A0ABM0GQG9</accession>
<proteinExistence type="predicted"/>
<feature type="domain" description="MAM" evidence="4">
    <location>
        <begin position="1486"/>
        <end position="1652"/>
    </location>
</feature>
<sequence length="2159" mass="242676">MRFFYHMYGMNIGKLNIYTRIYDNTNQGQTRVWQQKGENGALWDRAEIIFNINTDFQIVLEGVSGDSYYGNIALDDITFLSSCSLSTSGRLPTAPPTTPPPFPPSTTLHPACETGEFYCTADNSCLAPEFVCNFRSDCSDGEDETKRCMKSSCDFETDGCGWNGVFVESRRRSTKPKFVWDRQQGSTSQIGETRPSKDHTKKNGDGFYLLADNSPGTNLDTANITSPLIGQTGPSCHLEFWYHMGGRHVGSLIVMLQFETQTHVKYILSGVSGTEWKRGLAYLGTEQNFKVIIQAARGTSYYGDTCIDDLKFLDCAPPVLTGEPCSDDEYRCTNGFCIDKKKTCNFVDDCMDNSDEEHCANLVGRCDFETDFCGWRQEDGDEFDWSFYRGPQSDYYYYSGPPTDHTLRNENGQYAYIETKYPRKMAERARIASPSIKGSSVGCRISLWYHMSGNTIGSLAVLLRTSYSDGDSGLQVLKNITGEQGNFWWPLDLTINSGSDFKIVLEGMVGNTYYGDIAIDDVSFSGECLAGGHVTGEDMTTDSPPPTCMDDKRKLACKDGLGCYYSWERCNFYSDCADNSDESSCGTSCNFENGLCGWKNSVSDRFDWSIGKGSTTTQYSGPTSDHTYGNDQGHYVFIKTDGRNDKDKAHLISLPHQHSHEDCQLTFWYHMYSHYGDNYIGSLSVSIKYANHQSDQLWYKTGNQGDAWQKATVMIGRQEEFSIIFEGESGKLRYGDVAIDDLEFENCVDINYMRPCDTSIEFECELERRCLLLDRYCDYKPDCKDGSDEVDCAVKPGDCHFDKDSLYCDYEQKADDQFNWVAGIATPSEFSGPEYDHTEANATHGKSQFIYIDSTSQNLNQIARIATSTLFPASTNVCKLRFWYHMYTDVAGTMGSLRVYTESDVDNEQRLLMWERGHNMGKHWNYANIVLNNPHDFHVVFEGIVGQKGQSDIAIDDVTFTQSCRTPDNFTELEPGYCPRNQVFCPGDQICIFKSWLNDGNIDCPTDCFDEVQYRYNCDAATDPFIGDGSNETGNVGLIVGAVIGSLVAIKLVTFAVVFAVRRRKQKSTTFHIDFLIVHKNRIAMMATTFHISVTQNDICQLLMGEYVFSSYIKEKHNNAPGLKNSINARSGDFDKNPFSVDADAGAEGYLLEVRGIQLEQVYLSTTSPCGVEQFACTDGTCIHGTQYCDFITQCPDASDETTCPTTCTFQYDTCGWYEDSPSDGFDWYRSRAYDTQQYPDLAPKYDHTSNSIYDYFAFMMPIGAYASSQIAEYMSPTFSSAAPGCYLDLWLYINGIRPYYLEIYLIQNETETKVFRTVNSLGDRWNNLGIGVGKQTEPWKGAINNATFRLVTVIGLRLPKPTTVVGPGRQDRRDILHTQVHLLTIHTPMTQVVLEAVAGDSSYGVIAVDDITFSPDCLASTSSNLPNAPITTPPPSPPSATPHPACEAGDFYCTADSKCLPSQRVCNFRNDCSDGEDETKMCVDTVCDFENGTCGWHGVYVDTQQRSTRPQFVWDRQQGRTTIKGDTRPSTDHTIQTGYGWYLFADNSPGSHQSITQISTPWIGQTSPNCRFEFWYHMGGRNLGTLQLLIQFQNSTHVRYVQSGASGTEWKRAVIYLGYEQNFKLIIQASRGRSYSGDTCIDDIKFEDCAPPVITGNDCRNDEFRCTNGFCIDKKKVCNFVDDCMDNSDEDHCDNLIGRCDFELDFCGWQQESGDEFDWSLFQGTQHNYDTGPNIDHTHRSHTGQYAYIETTYPQQALYRARLASPSIKGSSIGCRFMLWYHMYGSTIGSLSVMLRTSYLNEDSGLQLLNNVNITGEQGNIWLALDETISSGADFKIVLEGMVGNTYHGDIAIDDVSFSAECLGGGNVPGETSTTAPPPPKCSADTTLLSCHDGSGCYHSWQRCNFITTDCTDNSDEFNCGNDCNFESGTCGWQNSKIDQADWKIAQGPTPTPNTGPTSDHTLGTSLGHYMYYEADGGYTGYKAYLQTLPYQNSHENCQLTFWYHMYNYYDMYNYMGTLSISVKYGNHQSKEIWRISGNQGDSWKKGTALIGRYEEFSVTIIAERGTNFYSDIAIDDLVFENCADEDYVRPCDEVTEYECKGEQRCLLRDRYCDHRPDCLDGSDENDCLVNTGDCLFDTDNPYCDYIQMKDDDFDWTS</sequence>
<evidence type="ECO:0000313" key="6">
    <source>
        <dbReference type="RefSeq" id="XP_002735062.1"/>
    </source>
</evidence>
<feature type="disulfide bond" evidence="2">
    <location>
        <begin position="1170"/>
        <end position="1182"/>
    </location>
</feature>
<keyword evidence="1 2" id="KW-1015">Disulfide bond</keyword>
<feature type="disulfide bond" evidence="2">
    <location>
        <begin position="1189"/>
        <end position="1204"/>
    </location>
</feature>
<feature type="domain" description="MAM" evidence="4">
    <location>
        <begin position="2134"/>
        <end position="2159"/>
    </location>
</feature>
<feature type="disulfide bond" evidence="2">
    <location>
        <begin position="777"/>
        <end position="792"/>
    </location>
</feature>
<dbReference type="PANTHER" id="PTHR23282:SF101">
    <property type="entry name" value="MAM DOMAIN-CONTAINING PROTEIN"/>
    <property type="match status" value="1"/>
</dbReference>
<dbReference type="Pfam" id="PF00057">
    <property type="entry name" value="Ldl_recept_a"/>
    <property type="match status" value="6"/>
</dbReference>
<dbReference type="InterPro" id="IPR000998">
    <property type="entry name" value="MAM_dom"/>
</dbReference>
<name>A0ABM0GQG9_SACKO</name>
<dbReference type="CDD" id="cd06263">
    <property type="entry name" value="MAM"/>
    <property type="match status" value="8"/>
</dbReference>
<feature type="non-terminal residue" evidence="6">
    <location>
        <position position="2159"/>
    </location>
</feature>
<keyword evidence="5" id="KW-1185">Reference proteome</keyword>
<feature type="disulfide bond" evidence="2">
    <location>
        <begin position="2114"/>
        <end position="2129"/>
    </location>
</feature>
<dbReference type="Gene3D" id="4.10.400.10">
    <property type="entry name" value="Low-density Lipoprotein Receptor"/>
    <property type="match status" value="7"/>
</dbReference>
<dbReference type="PROSITE" id="PS50060">
    <property type="entry name" value="MAM_2"/>
    <property type="match status" value="10"/>
</dbReference>
<dbReference type="InterPro" id="IPR013320">
    <property type="entry name" value="ConA-like_dom_sf"/>
</dbReference>
<feature type="disulfide bond" evidence="2">
    <location>
        <begin position="570"/>
        <end position="585"/>
    </location>
</feature>
<dbReference type="SMART" id="SM00137">
    <property type="entry name" value="MAM"/>
    <property type="match status" value="8"/>
</dbReference>
<dbReference type="InterPro" id="IPR036055">
    <property type="entry name" value="LDL_receptor-like_sf"/>
</dbReference>
<feature type="domain" description="MAM" evidence="4">
    <location>
        <begin position="797"/>
        <end position="966"/>
    </location>
</feature>
<feature type="domain" description="MAM" evidence="4">
    <location>
        <begin position="151"/>
        <end position="317"/>
    </location>
</feature>
<feature type="disulfide bond" evidence="2">
    <location>
        <begin position="325"/>
        <end position="337"/>
    </location>
</feature>
<dbReference type="CDD" id="cd00112">
    <property type="entry name" value="LDLa"/>
    <property type="match status" value="9"/>
</dbReference>
<reference evidence="6" key="1">
    <citation type="submission" date="2025-08" db="UniProtKB">
        <authorList>
            <consortium name="RefSeq"/>
        </authorList>
    </citation>
    <scope>IDENTIFICATION</scope>
    <source>
        <tissue evidence="6">Testes</tissue>
    </source>
</reference>
<dbReference type="GeneID" id="100369225"/>
<feature type="domain" description="MAM" evidence="4">
    <location>
        <begin position="1699"/>
        <end position="1865"/>
    </location>
</feature>
<evidence type="ECO:0000256" key="2">
    <source>
        <dbReference type="PROSITE-ProRule" id="PRU00124"/>
    </source>
</evidence>
<protein>
    <submittedName>
        <fullName evidence="6">Uncharacterized protein LOC100369225</fullName>
    </submittedName>
</protein>
<dbReference type="InterPro" id="IPR051560">
    <property type="entry name" value="MAM_domain-containing"/>
</dbReference>
<dbReference type="InterPro" id="IPR023415">
    <property type="entry name" value="LDLR_class-A_CS"/>
</dbReference>
<dbReference type="PANTHER" id="PTHR23282">
    <property type="entry name" value="APICAL ENDOSOMAL GLYCOPROTEIN PRECURSOR"/>
    <property type="match status" value="1"/>
</dbReference>
<feature type="region of interest" description="Disordered" evidence="3">
    <location>
        <begin position="182"/>
        <end position="203"/>
    </location>
</feature>
<dbReference type="Pfam" id="PF00629">
    <property type="entry name" value="MAM"/>
    <property type="match status" value="9"/>
</dbReference>
<dbReference type="SUPFAM" id="SSF49899">
    <property type="entry name" value="Concanavalin A-like lectins/glucanases"/>
    <property type="match status" value="9"/>
</dbReference>
<feature type="compositionally biased region" description="Basic and acidic residues" evidence="3">
    <location>
        <begin position="194"/>
        <end position="203"/>
    </location>
</feature>